<name>A0A5B7E3D6_PORTR</name>
<dbReference type="Proteomes" id="UP000324222">
    <property type="component" value="Unassembled WGS sequence"/>
</dbReference>
<reference evidence="1 2" key="1">
    <citation type="submission" date="2019-05" db="EMBL/GenBank/DDBJ databases">
        <title>Another draft genome of Portunus trituberculatus and its Hox gene families provides insights of decapod evolution.</title>
        <authorList>
            <person name="Jeong J.-H."/>
            <person name="Song I."/>
            <person name="Kim S."/>
            <person name="Choi T."/>
            <person name="Kim D."/>
            <person name="Ryu S."/>
            <person name="Kim W."/>
        </authorList>
    </citation>
    <scope>NUCLEOTIDE SEQUENCE [LARGE SCALE GENOMIC DNA]</scope>
    <source>
        <tissue evidence="1">Muscle</tissue>
    </source>
</reference>
<organism evidence="1 2">
    <name type="scientific">Portunus trituberculatus</name>
    <name type="common">Swimming crab</name>
    <name type="synonym">Neptunus trituberculatus</name>
    <dbReference type="NCBI Taxonomy" id="210409"/>
    <lineage>
        <taxon>Eukaryota</taxon>
        <taxon>Metazoa</taxon>
        <taxon>Ecdysozoa</taxon>
        <taxon>Arthropoda</taxon>
        <taxon>Crustacea</taxon>
        <taxon>Multicrustacea</taxon>
        <taxon>Malacostraca</taxon>
        <taxon>Eumalacostraca</taxon>
        <taxon>Eucarida</taxon>
        <taxon>Decapoda</taxon>
        <taxon>Pleocyemata</taxon>
        <taxon>Brachyura</taxon>
        <taxon>Eubrachyura</taxon>
        <taxon>Portunoidea</taxon>
        <taxon>Portunidae</taxon>
        <taxon>Portuninae</taxon>
        <taxon>Portunus</taxon>
    </lineage>
</organism>
<evidence type="ECO:0000313" key="1">
    <source>
        <dbReference type="EMBL" id="MPC28480.1"/>
    </source>
</evidence>
<proteinExistence type="predicted"/>
<accession>A0A5B7E3D6</accession>
<evidence type="ECO:0000313" key="2">
    <source>
        <dbReference type="Proteomes" id="UP000324222"/>
    </source>
</evidence>
<keyword evidence="2" id="KW-1185">Reference proteome</keyword>
<protein>
    <submittedName>
        <fullName evidence="1">Uncharacterized protein</fullName>
    </submittedName>
</protein>
<gene>
    <name evidence="1" type="ORF">E2C01_021686</name>
</gene>
<dbReference type="EMBL" id="VSRR010001920">
    <property type="protein sequence ID" value="MPC28480.1"/>
    <property type="molecule type" value="Genomic_DNA"/>
</dbReference>
<sequence>MSMCCSSVISSRYLLTICAATVDFHHPTGTSLASSADPPSSSHFLKETGSLEQVTFHRFHDSHTRRATHYIIILQDVTATPNTSLSHSFVSPKLMKREGILKRIGFVIFVTGRPFRETFV</sequence>
<comment type="caution">
    <text evidence="1">The sequence shown here is derived from an EMBL/GenBank/DDBJ whole genome shotgun (WGS) entry which is preliminary data.</text>
</comment>
<dbReference type="AlphaFoldDB" id="A0A5B7E3D6"/>